<dbReference type="GO" id="GO:0005216">
    <property type="term" value="F:monoatomic ion channel activity"/>
    <property type="evidence" value="ECO:0007669"/>
    <property type="project" value="InterPro"/>
</dbReference>
<keyword evidence="5" id="KW-1185">Reference proteome</keyword>
<dbReference type="Proteomes" id="UP000234323">
    <property type="component" value="Unassembled WGS sequence"/>
</dbReference>
<dbReference type="PANTHER" id="PTHR10582">
    <property type="entry name" value="TRANSIENT RECEPTOR POTENTIAL ION CHANNEL PROTEIN"/>
    <property type="match status" value="1"/>
</dbReference>
<feature type="transmembrane region" description="Helical" evidence="3">
    <location>
        <begin position="1112"/>
        <end position="1145"/>
    </location>
</feature>
<feature type="region of interest" description="Disordered" evidence="2">
    <location>
        <begin position="187"/>
        <end position="206"/>
    </location>
</feature>
<feature type="transmembrane region" description="Helical" evidence="3">
    <location>
        <begin position="1004"/>
        <end position="1023"/>
    </location>
</feature>
<feature type="transmembrane region" description="Helical" evidence="3">
    <location>
        <begin position="1201"/>
        <end position="1231"/>
    </location>
</feature>
<accession>A0A2I1HA92</accession>
<dbReference type="InterPro" id="IPR024862">
    <property type="entry name" value="TRPV"/>
</dbReference>
<reference evidence="4 5" key="1">
    <citation type="submission" date="2015-10" db="EMBL/GenBank/DDBJ databases">
        <title>Genome analyses suggest a sexual origin of heterokaryosis in a supposedly ancient asexual fungus.</title>
        <authorList>
            <person name="Ropars J."/>
            <person name="Sedzielewska K."/>
            <person name="Noel J."/>
            <person name="Charron P."/>
            <person name="Farinelli L."/>
            <person name="Marton T."/>
            <person name="Kruger M."/>
            <person name="Pelin A."/>
            <person name="Brachmann A."/>
            <person name="Corradi N."/>
        </authorList>
    </citation>
    <scope>NUCLEOTIDE SEQUENCE [LARGE SCALE GENOMIC DNA]</scope>
    <source>
        <strain evidence="4 5">A4</strain>
    </source>
</reference>
<protein>
    <recommendedName>
        <fullName evidence="6">Ion transport domain-containing protein</fullName>
    </recommendedName>
</protein>
<name>A0A2I1HA92_9GLOM</name>
<keyword evidence="1" id="KW-0677">Repeat</keyword>
<comment type="caution">
    <text evidence="4">The sequence shown here is derived from an EMBL/GenBank/DDBJ whole genome shotgun (WGS) entry which is preliminary data.</text>
</comment>
<sequence>MEVPFEIRVINEIESVHQVDQQKNTFKSVADYSFNMHKDEVNIYYGKDDITMNKEVYQIVLCQDGKFAATFDTANLRIKILQNTDYRPFIFDKKEDNFRNENEFEGSVEIDKTIAYFKIKNDFSIDKLYDHDPPSFNGNNVDSSENDEKMIKNDIFRWSFDVSNMYENNDKYFILVAISRINIDEDMKGNDKKKKDDNRKSDYEREQLSKKIFKCPPSNENENIMNISPVSKSDNTTDESKKGIAIYRIELNKCQKEKNENGGDENYILSAVICHYSNEISGICKFIEVSNDDDSSKDDSSEYYSNNSELRRFIILNFRGIYNIEFNDEFDFFELNEKFEYPQNIRFVLDNWFIFAEFSDCMRRLLSCIYDKYFLVTQHKNGVQLLEVYDLANMEHETDAKLVRNIVNEYNHYFFTVSWLLLCFTQVNVIKLFYMENGLQVASKKFDKLKQIHLLEFFDNDEKLFIIGECSKEGIKVIIWNLYDTDKYELMELDDFPITKTNIEDIYTRLAITSGNILQIDNDGKVSSVLKKVEKEIRKKKLEVSGKGPNGKEDKNYTIYYDKNINFKQIVDDGEPWLPGGCERTSYCLYYNEKGTETETLQLIVEGEITRLRIEKFEYGPNNGSKCKISDFYLKIYWNVIEDNATMYDDNNKRNAINREKVIQGKNIEKFHTVRHACKALEHIRKRYKSKNDAGYYKYERLTNYIEHIVWRFSKYEPENFRLLDVRYNLMKSLILADCDRKKFLKDDDLDFDEREDELKKPENNMELAIYYCRGRELKDAIIVAYLLEYYSRNPTKCVGWLCTASKAIPLLFKYNYDDFAKKLFIRVFADQGHLLGQDPDEIIPKKYLESHNIDTRFKALTPIVKLKSDKPVKPKWYDNWIWNKYKVFKNEFKEYRNVEKPPLTLRVVPFSCFTINSIEKQKKKYNFFENILNRFLSILIPRHHQINRNERNKLSPFSRMVLYENNDDIYDNPAIEAVIDFLSLSYMNRGNCDADKRQNDYCVLNGNFLLVLIIVFYYLAIYRFIIEVKQFLYRGFRKYFVDLFNFFGITSIILPVTVMTSMLYDFNPRDGFVCGENAKNAKLVVEISFSIFFIWIKFILFLRLKSDIGTYIYCVLIIFKAIIPFLRFMLVVMFAFAHAMFILIKTDSFIRDDRNINGTNINEDFNITQPFFGNIDNIFSNIYAEIKYFWIFSEEIQWSILLFILIASISLVIILQNVLIAFMNGVYVTAGTRGKQKLLRYQANYIAEYEALHCIHFSEPEPEPKHIYYFSQAKSFEEWFNTKKSEQVAIYKDFEETSIFMTSNIFKEIDYDNNSILTYNENIKMLIENYIKLGNDVNGDIEDLIDLIKRFRC</sequence>
<dbReference type="VEuPathDB" id="FungiDB:RhiirFUN_013076"/>
<evidence type="ECO:0008006" key="6">
    <source>
        <dbReference type="Google" id="ProtNLM"/>
    </source>
</evidence>
<feature type="transmembrane region" description="Helical" evidence="3">
    <location>
        <begin position="1044"/>
        <end position="1065"/>
    </location>
</feature>
<evidence type="ECO:0000256" key="3">
    <source>
        <dbReference type="SAM" id="Phobius"/>
    </source>
</evidence>
<dbReference type="GO" id="GO:0005886">
    <property type="term" value="C:plasma membrane"/>
    <property type="evidence" value="ECO:0007669"/>
    <property type="project" value="TreeGrafter"/>
</dbReference>
<evidence type="ECO:0000313" key="5">
    <source>
        <dbReference type="Proteomes" id="UP000234323"/>
    </source>
</evidence>
<keyword evidence="3" id="KW-0812">Transmembrane</keyword>
<evidence type="ECO:0000313" key="4">
    <source>
        <dbReference type="EMBL" id="PKY55796.1"/>
    </source>
</evidence>
<evidence type="ECO:0000256" key="1">
    <source>
        <dbReference type="ARBA" id="ARBA00022737"/>
    </source>
</evidence>
<dbReference type="VEuPathDB" id="FungiDB:RhiirA1_541493"/>
<evidence type="ECO:0000256" key="2">
    <source>
        <dbReference type="SAM" id="MobiDB-lite"/>
    </source>
</evidence>
<organism evidence="4 5">
    <name type="scientific">Rhizophagus irregularis</name>
    <dbReference type="NCBI Taxonomy" id="588596"/>
    <lineage>
        <taxon>Eukaryota</taxon>
        <taxon>Fungi</taxon>
        <taxon>Fungi incertae sedis</taxon>
        <taxon>Mucoromycota</taxon>
        <taxon>Glomeromycotina</taxon>
        <taxon>Glomeromycetes</taxon>
        <taxon>Glomerales</taxon>
        <taxon>Glomeraceae</taxon>
        <taxon>Rhizophagus</taxon>
    </lineage>
</organism>
<gene>
    <name evidence="4" type="ORF">RhiirA4_475526</name>
</gene>
<dbReference type="GO" id="GO:0098703">
    <property type="term" value="P:calcium ion import across plasma membrane"/>
    <property type="evidence" value="ECO:0007669"/>
    <property type="project" value="TreeGrafter"/>
</dbReference>
<proteinExistence type="predicted"/>
<dbReference type="PANTHER" id="PTHR10582:SF2">
    <property type="entry name" value="INACTIVE"/>
    <property type="match status" value="1"/>
</dbReference>
<keyword evidence="3" id="KW-1133">Transmembrane helix</keyword>
<dbReference type="EMBL" id="LLXI01001968">
    <property type="protein sequence ID" value="PKY55796.1"/>
    <property type="molecule type" value="Genomic_DNA"/>
</dbReference>
<dbReference type="VEuPathDB" id="FungiDB:FUN_016340"/>
<keyword evidence="3" id="KW-0472">Membrane</keyword>
<feature type="transmembrane region" description="Helical" evidence="3">
    <location>
        <begin position="1085"/>
        <end position="1105"/>
    </location>
</feature>